<keyword evidence="8" id="KW-0411">Iron-sulfur</keyword>
<dbReference type="PATRIC" id="fig|742823.3.peg.2238"/>
<dbReference type="InterPro" id="IPR019546">
    <property type="entry name" value="TAT_signal_bac_arc"/>
</dbReference>
<dbReference type="RefSeq" id="WP_005437105.1">
    <property type="nucleotide sequence ID" value="NZ_JH815521.1"/>
</dbReference>
<dbReference type="GO" id="GO:0051539">
    <property type="term" value="F:4 iron, 4 sulfur cluster binding"/>
    <property type="evidence" value="ECO:0007669"/>
    <property type="project" value="InterPro"/>
</dbReference>
<comment type="similarity">
    <text evidence="2">Belongs to the prokaryotic molybdopterin-containing oxidoreductase family.</text>
</comment>
<keyword evidence="7" id="KW-0408">Iron</keyword>
<dbReference type="Gene3D" id="3.40.50.740">
    <property type="match status" value="1"/>
</dbReference>
<dbReference type="GO" id="GO:0043546">
    <property type="term" value="F:molybdopterin cofactor binding"/>
    <property type="evidence" value="ECO:0007669"/>
    <property type="project" value="InterPro"/>
</dbReference>
<keyword evidence="5 9" id="KW-0732">Signal</keyword>
<dbReference type="Gene3D" id="3.40.228.10">
    <property type="entry name" value="Dimethylsulfoxide Reductase, domain 2"/>
    <property type="match status" value="1"/>
</dbReference>
<dbReference type="PROSITE" id="PS51669">
    <property type="entry name" value="4FE4S_MOW_BIS_MGD"/>
    <property type="match status" value="1"/>
</dbReference>
<dbReference type="GO" id="GO:0030151">
    <property type="term" value="F:molybdenum ion binding"/>
    <property type="evidence" value="ECO:0007669"/>
    <property type="project" value="InterPro"/>
</dbReference>
<evidence type="ECO:0000313" key="12">
    <source>
        <dbReference type="Proteomes" id="UP000005835"/>
    </source>
</evidence>
<dbReference type="HOGENOM" id="CLU_000422_13_3_4"/>
<dbReference type="STRING" id="742823.HMPREF9465_02230"/>
<dbReference type="eggNOG" id="COG0243">
    <property type="taxonomic scope" value="Bacteria"/>
</dbReference>
<dbReference type="Pfam" id="PF01568">
    <property type="entry name" value="Molydop_binding"/>
    <property type="match status" value="1"/>
</dbReference>
<feature type="domain" description="4Fe-4S Mo/W bis-MGD-type" evidence="10">
    <location>
        <begin position="37"/>
        <end position="103"/>
    </location>
</feature>
<dbReference type="InterPro" id="IPR006963">
    <property type="entry name" value="Mopterin_OxRdtase_4Fe-4S_dom"/>
</dbReference>
<protein>
    <submittedName>
        <fullName evidence="11">DmsA/YnfE family anaerobic dimethyl sulfoxide reductase, A subunit</fullName>
    </submittedName>
</protein>
<dbReference type="Pfam" id="PF00384">
    <property type="entry name" value="Molybdopterin"/>
    <property type="match status" value="1"/>
</dbReference>
<keyword evidence="3" id="KW-0500">Molybdenum</keyword>
<comment type="caution">
    <text evidence="11">The sequence shown here is derived from an EMBL/GenBank/DDBJ whole genome shotgun (WGS) entry which is preliminary data.</text>
</comment>
<dbReference type="InterPro" id="IPR006655">
    <property type="entry name" value="Mopterin_OxRdtase_prok_CS"/>
</dbReference>
<dbReference type="Proteomes" id="UP000005835">
    <property type="component" value="Unassembled WGS sequence"/>
</dbReference>
<dbReference type="NCBIfam" id="TIGR01409">
    <property type="entry name" value="TAT_signal_seq"/>
    <property type="match status" value="1"/>
</dbReference>
<evidence type="ECO:0000256" key="5">
    <source>
        <dbReference type="ARBA" id="ARBA00022729"/>
    </source>
</evidence>
<keyword evidence="4" id="KW-0479">Metal-binding</keyword>
<dbReference type="SUPFAM" id="SSF50692">
    <property type="entry name" value="ADC-like"/>
    <property type="match status" value="1"/>
</dbReference>
<dbReference type="Gene3D" id="2.40.40.20">
    <property type="match status" value="1"/>
</dbReference>
<gene>
    <name evidence="11" type="ORF">HMPREF9465_02230</name>
</gene>
<dbReference type="InterPro" id="IPR006657">
    <property type="entry name" value="MoPterin_dinucl-bd_dom"/>
</dbReference>
<dbReference type="GO" id="GO:0009061">
    <property type="term" value="P:anaerobic respiration"/>
    <property type="evidence" value="ECO:0007669"/>
    <property type="project" value="TreeGrafter"/>
</dbReference>
<dbReference type="CDD" id="cd02794">
    <property type="entry name" value="MopB_CT_DmsA-EC"/>
    <property type="match status" value="1"/>
</dbReference>
<evidence type="ECO:0000256" key="1">
    <source>
        <dbReference type="ARBA" id="ARBA00001942"/>
    </source>
</evidence>
<dbReference type="EMBL" id="ADMG01000052">
    <property type="protein sequence ID" value="EKB30164.1"/>
    <property type="molecule type" value="Genomic_DNA"/>
</dbReference>
<dbReference type="PANTHER" id="PTHR43742:SF3">
    <property type="entry name" value="DIMETHYL SULFOXIDE REDUCTASE DMSA"/>
    <property type="match status" value="1"/>
</dbReference>
<evidence type="ECO:0000313" key="11">
    <source>
        <dbReference type="EMBL" id="EKB30164.1"/>
    </source>
</evidence>
<keyword evidence="6" id="KW-0560">Oxidoreductase</keyword>
<name>K1KEL7_9BURK</name>
<evidence type="ECO:0000259" key="10">
    <source>
        <dbReference type="PROSITE" id="PS51669"/>
    </source>
</evidence>
<feature type="chain" id="PRO_5003846889" evidence="9">
    <location>
        <begin position="22"/>
        <end position="814"/>
    </location>
</feature>
<evidence type="ECO:0000256" key="4">
    <source>
        <dbReference type="ARBA" id="ARBA00022723"/>
    </source>
</evidence>
<dbReference type="Pfam" id="PF04879">
    <property type="entry name" value="Molybdop_Fe4S4"/>
    <property type="match status" value="1"/>
</dbReference>
<evidence type="ECO:0000256" key="2">
    <source>
        <dbReference type="ARBA" id="ARBA00010312"/>
    </source>
</evidence>
<dbReference type="AlphaFoldDB" id="K1KEL7"/>
<dbReference type="GO" id="GO:0030288">
    <property type="term" value="C:outer membrane-bounded periplasmic space"/>
    <property type="evidence" value="ECO:0007669"/>
    <property type="project" value="TreeGrafter"/>
</dbReference>
<dbReference type="SMART" id="SM00926">
    <property type="entry name" value="Molybdop_Fe4S4"/>
    <property type="match status" value="1"/>
</dbReference>
<evidence type="ECO:0000256" key="8">
    <source>
        <dbReference type="ARBA" id="ARBA00023014"/>
    </source>
</evidence>
<dbReference type="GO" id="GO:0009389">
    <property type="term" value="F:dimethyl sulfoxide reductase activity"/>
    <property type="evidence" value="ECO:0007669"/>
    <property type="project" value="InterPro"/>
</dbReference>
<evidence type="ECO:0000256" key="6">
    <source>
        <dbReference type="ARBA" id="ARBA00023002"/>
    </source>
</evidence>
<evidence type="ECO:0000256" key="3">
    <source>
        <dbReference type="ARBA" id="ARBA00022505"/>
    </source>
</evidence>
<dbReference type="PROSITE" id="PS00932">
    <property type="entry name" value="MOLYBDOPTERIN_PROK_3"/>
    <property type="match status" value="1"/>
</dbReference>
<dbReference type="InterPro" id="IPR009010">
    <property type="entry name" value="Asp_de-COase-like_dom_sf"/>
</dbReference>
<dbReference type="FunFam" id="3.40.228.10:FF:000004">
    <property type="entry name" value="Dimethyl sulfoxide reductase subunit A"/>
    <property type="match status" value="1"/>
</dbReference>
<dbReference type="InterPro" id="IPR011888">
    <property type="entry name" value="Anaer_DMSO_reductase"/>
</dbReference>
<sequence>MLSRRHFLTNTAMLGSAAGFAATPLSSAVAAAVDDLETTTWSCCSINCGSRCLLRCVSKKGRVIRIETDNTGDPEAGASATSCPQVRACQRGRSIRQRLYSEERLKFPMKRVGRRGEGKFERISWEQALDEIAARLKKTIAEHTNESIMLMHGSGSYSLFNNRNCTFRFFNMIGGNIGWYSDYSAACIQHAWPYLYGGFGYGGVRSTNDGAGSYMNQVKNAKLYVTFGNNPAVTRASGGGQSWELYGALREGKTRMVVIDPICTDTLAGRDAEWVAIRPGTDAALCEGMAWVMINENLVDQAFLDKYCVGYDEKTLPKSAPKGSDYKSYILGQGPDKTAKTPLWASRITQVPVETIERLAREIATTKPVFISQGWGPQRRMNGETQSTAIAMMALLTGQVGLPGTNSGAREGDSYGIDMGLPTGKNPIGKSFPIFLWPRAVKDAKGMTALNAGVRGCDRLEHNIKFIWNTQGNTLVNQHGGVNQIREILEDEKLVETIVVVDNQMTPSARFADYVLPDTMNQEIDDMQGDAYAVGDYNYIVACPKAADILWEQKPNYWIMTEMAKRFGLEEKFTEGRTQKEWIRWGYEQTLAKAAKQPDPIKLPGFDEFWAKGFVKYHMGRDSGIVLKAFREDPEKHPLKTPSGRIEIYSERLAKIAETWELPKTKGQEIHPIPRFIATAEMLGQGDPLEQKYPLEVYGYHGAGRTHSTYHNVPWLRALHPDELMINPIDAEPRGIKTGDKVRVFNDRGSLVIPAFVTARVIPHLVAMPQGAWYRPDEKGVDQGACFNVLTTLEATPLAKGNPSHTNLVQVEKI</sequence>
<dbReference type="InterPro" id="IPR006656">
    <property type="entry name" value="Mopterin_OxRdtase"/>
</dbReference>
<dbReference type="GO" id="GO:0009055">
    <property type="term" value="F:electron transfer activity"/>
    <property type="evidence" value="ECO:0007669"/>
    <property type="project" value="TreeGrafter"/>
</dbReference>
<dbReference type="InterPro" id="IPR050612">
    <property type="entry name" value="Prok_Mopterin_Oxidored"/>
</dbReference>
<proteinExistence type="inferred from homology"/>
<dbReference type="NCBIfam" id="TIGR02166">
    <property type="entry name" value="dmsA_ynfE"/>
    <property type="match status" value="1"/>
</dbReference>
<evidence type="ECO:0000256" key="9">
    <source>
        <dbReference type="SAM" id="SignalP"/>
    </source>
</evidence>
<accession>K1KEL7</accession>
<dbReference type="InterPro" id="IPR006311">
    <property type="entry name" value="TAT_signal"/>
</dbReference>
<comment type="cofactor">
    <cofactor evidence="1">
        <name>Mo-bis(molybdopterin guanine dinucleotide)</name>
        <dbReference type="ChEBI" id="CHEBI:60539"/>
    </cofactor>
</comment>
<dbReference type="PANTHER" id="PTHR43742">
    <property type="entry name" value="TRIMETHYLAMINE-N-OXIDE REDUCTASE"/>
    <property type="match status" value="1"/>
</dbReference>
<feature type="signal peptide" evidence="9">
    <location>
        <begin position="1"/>
        <end position="21"/>
    </location>
</feature>
<organism evidence="11 12">
    <name type="scientific">Sutterella wadsworthensis 2_1_59BFAA</name>
    <dbReference type="NCBI Taxonomy" id="742823"/>
    <lineage>
        <taxon>Bacteria</taxon>
        <taxon>Pseudomonadati</taxon>
        <taxon>Pseudomonadota</taxon>
        <taxon>Betaproteobacteria</taxon>
        <taxon>Burkholderiales</taxon>
        <taxon>Sutterellaceae</taxon>
        <taxon>Sutterella</taxon>
    </lineage>
</organism>
<dbReference type="SUPFAM" id="SSF53706">
    <property type="entry name" value="Formate dehydrogenase/DMSO reductase, domains 1-3"/>
    <property type="match status" value="1"/>
</dbReference>
<dbReference type="PROSITE" id="PS51318">
    <property type="entry name" value="TAT"/>
    <property type="match status" value="1"/>
</dbReference>
<keyword evidence="12" id="KW-1185">Reference proteome</keyword>
<reference evidence="11 12" key="1">
    <citation type="submission" date="2012-05" db="EMBL/GenBank/DDBJ databases">
        <title>The Genome Sequence of Sutterella wadsworthensis 2_1_59BFAA.</title>
        <authorList>
            <consortium name="The Broad Institute Genome Sequencing Platform"/>
            <person name="Earl A."/>
            <person name="Ward D."/>
            <person name="Feldgarden M."/>
            <person name="Gevers D."/>
            <person name="Daigneault M."/>
            <person name="Strauss J."/>
            <person name="Allen-Vercoe E."/>
            <person name="Walker B."/>
            <person name="Young S.K."/>
            <person name="Zeng Q."/>
            <person name="Gargeya S."/>
            <person name="Fitzgerald M."/>
            <person name="Haas B."/>
            <person name="Abouelleil A."/>
            <person name="Alvarado L."/>
            <person name="Arachchi H.M."/>
            <person name="Berlin A.M."/>
            <person name="Chapman S.B."/>
            <person name="Goldberg J."/>
            <person name="Griggs A."/>
            <person name="Gujja S."/>
            <person name="Hansen M."/>
            <person name="Howarth C."/>
            <person name="Imamovic A."/>
            <person name="Larimer J."/>
            <person name="McCowen C."/>
            <person name="Montmayeur A."/>
            <person name="Murphy C."/>
            <person name="Neiman D."/>
            <person name="Pearson M."/>
            <person name="Priest M."/>
            <person name="Roberts A."/>
            <person name="Saif S."/>
            <person name="Shea T."/>
            <person name="Sisk P."/>
            <person name="Sykes S."/>
            <person name="Wortman J."/>
            <person name="Nusbaum C."/>
            <person name="Birren B."/>
        </authorList>
    </citation>
    <scope>NUCLEOTIDE SEQUENCE [LARGE SCALE GENOMIC DNA]</scope>
    <source>
        <strain evidence="11 12">2_1_59BFAA</strain>
    </source>
</reference>
<dbReference type="Gene3D" id="3.40.50.12440">
    <property type="match status" value="2"/>
</dbReference>
<evidence type="ECO:0000256" key="7">
    <source>
        <dbReference type="ARBA" id="ARBA00023004"/>
    </source>
</evidence>